<dbReference type="NCBIfam" id="TIGR00929">
    <property type="entry name" value="VirB4_CagE"/>
    <property type="match status" value="1"/>
</dbReference>
<comment type="similarity">
    <text evidence="1">Belongs to the TrbE/VirB4 family.</text>
</comment>
<dbReference type="InterPro" id="IPR051162">
    <property type="entry name" value="T4SS_component"/>
</dbReference>
<dbReference type="Gene3D" id="3.40.50.300">
    <property type="entry name" value="P-loop containing nucleotide triphosphate hydrolases"/>
    <property type="match status" value="1"/>
</dbReference>
<dbReference type="PANTHER" id="PTHR30121">
    <property type="entry name" value="UNCHARACTERIZED PROTEIN YJGR-RELATED"/>
    <property type="match status" value="1"/>
</dbReference>
<evidence type="ECO:0000256" key="3">
    <source>
        <dbReference type="ARBA" id="ARBA00022840"/>
    </source>
</evidence>
<name>A0AAE5AH99_9RICK</name>
<dbReference type="Pfam" id="PF03135">
    <property type="entry name" value="CagE_TrbE_VirB"/>
    <property type="match status" value="1"/>
</dbReference>
<dbReference type="InterPro" id="IPR027417">
    <property type="entry name" value="P-loop_NTPase"/>
</dbReference>
<sequence length="813" mass="92116">MRQYLKKNFSRNFPKNWSLFSREASASCMIPYYSYWNRNTVITKNNDLVQVIKVGGFSFETADDEDLEIEKDRLNSMLKGAYSTEISIYTHIIRRKIQIYPKDYYDPNMPSGFASYLDKKWAEKNQNKQSFVNEMYVTIIQNGIPKSNIKNKFKVGSKSQNEDNWVKQMSEALEKLEETTGRVIATLRSSYKPHLLEIMQSEFGYQSPIASFFAQIVNCGEYTNIIHVSGDLSKQLNHYRLMFYDKYIKMIKHDGKEKFAGIVSIKEYSPRTWIGMLDGFLKAQFEFIITQSFVYIDKRGAINAMQLQQNRMQQSGDKAISQVEEITYALDQATSGSISFGKHHMTIMCLADTKKELDQYLSIASVEISDTGGIGVRESINLQPAFWGQLPDGVKGNQTLLARATKINSLNFASLSPFHNYPYGKASNNHWGPSVTVLDTSSGTPYHFNFHLRDVGHTMIIGPTGAGKTVLLNFFCAQSQKFQCRLFFFDKDRGAEIFIRAMKGEYTIIDPGKKCGFNPLQLPDTGENRSFLLEWLKYLVSTNGEIVTSDDISNLTIAINGNYKLKKEDRKLSNIAPFLGLGGPGTLAGRLGMWYGNGSHALIFDNDIDIIDFDKSNIFGFEMAELLRDKSSLAPVLSYIFHRINISLTGTPTMIVLDEAWALIDNPVFAPKIKDWLKVLRKLNTFVVFATQSVEDASKSQISDTLIQQTATQIFLPNLKATSVYRTAFMLSEREYTLIKTTDPSTRFFLIKQGNDAVIAKVDLSGMDDVVSVLSGRADTVIVLNEILKENGENPEIWIPLFIKKLKSIEENK</sequence>
<dbReference type="EMBL" id="JARGYU010000001">
    <property type="protein sequence ID" value="MDZ5760863.1"/>
    <property type="molecule type" value="Genomic_DNA"/>
</dbReference>
<dbReference type="InterPro" id="IPR043964">
    <property type="entry name" value="P-loop_TraG"/>
</dbReference>
<dbReference type="Proteomes" id="UP001289135">
    <property type="component" value="Unassembled WGS sequence"/>
</dbReference>
<proteinExistence type="inferred from homology"/>
<gene>
    <name evidence="7" type="ORF">Lyticum_00014</name>
</gene>
<evidence type="ECO:0000256" key="5">
    <source>
        <dbReference type="ARBA" id="ARBA00023635"/>
    </source>
</evidence>
<evidence type="ECO:0000313" key="7">
    <source>
        <dbReference type="EMBL" id="MDZ5760863.1"/>
    </source>
</evidence>
<dbReference type="Pfam" id="PF19044">
    <property type="entry name" value="P-loop_TraG"/>
    <property type="match status" value="1"/>
</dbReference>
<dbReference type="InterPro" id="IPR004346">
    <property type="entry name" value="CagE_TrbE_VirB"/>
</dbReference>
<reference evidence="7" key="1">
    <citation type="submission" date="2023-02" db="EMBL/GenBank/DDBJ databases">
        <title>Host association and intracellularity evolved multiple times independently in the Rickettsiales.</title>
        <authorList>
            <person name="Castelli M."/>
            <person name="Nardi T."/>
            <person name="Gammuto L."/>
            <person name="Bellinzona G."/>
            <person name="Sabaneyeva E."/>
            <person name="Potekhin A."/>
            <person name="Serra V."/>
            <person name="Petroni G."/>
            <person name="Sassera D."/>
        </authorList>
    </citation>
    <scope>NUCLEOTIDE SEQUENCE</scope>
    <source>
        <strain evidence="7">USBL-36I1</strain>
    </source>
</reference>
<keyword evidence="8" id="KW-1185">Reference proteome</keyword>
<keyword evidence="4" id="KW-0843">Virulence</keyword>
<feature type="domain" description="AAA+ ATPase" evidence="6">
    <location>
        <begin position="454"/>
        <end position="712"/>
    </location>
</feature>
<dbReference type="PANTHER" id="PTHR30121:SF12">
    <property type="entry name" value="TYPE IV SECRETION SYSTEM PROTEIN CAGE"/>
    <property type="match status" value="1"/>
</dbReference>
<protein>
    <recommendedName>
        <fullName evidence="5">Type IV secretion system protein virB4</fullName>
    </recommendedName>
</protein>
<evidence type="ECO:0000313" key="8">
    <source>
        <dbReference type="Proteomes" id="UP001289135"/>
    </source>
</evidence>
<evidence type="ECO:0000256" key="1">
    <source>
        <dbReference type="ARBA" id="ARBA00006512"/>
    </source>
</evidence>
<organism evidence="7 8">
    <name type="scientific">Lyticum sinuosum</name>
    <dbReference type="NCBI Taxonomy" id="1332059"/>
    <lineage>
        <taxon>Bacteria</taxon>
        <taxon>Pseudomonadati</taxon>
        <taxon>Pseudomonadota</taxon>
        <taxon>Alphaproteobacteria</taxon>
        <taxon>Rickettsiales</taxon>
        <taxon>Lyticum</taxon>
    </lineage>
</organism>
<dbReference type="SUPFAM" id="SSF52540">
    <property type="entry name" value="P-loop containing nucleoside triphosphate hydrolases"/>
    <property type="match status" value="1"/>
</dbReference>
<dbReference type="AlphaFoldDB" id="A0AAE5AH99"/>
<dbReference type="GO" id="GO:0005524">
    <property type="term" value="F:ATP binding"/>
    <property type="evidence" value="ECO:0007669"/>
    <property type="project" value="UniProtKB-KW"/>
</dbReference>
<keyword evidence="2" id="KW-0547">Nucleotide-binding</keyword>
<dbReference type="InterPro" id="IPR018145">
    <property type="entry name" value="CagE_TrbE_VirB_cntrl_dom"/>
</dbReference>
<comment type="caution">
    <text evidence="7">The sequence shown here is derived from an EMBL/GenBank/DDBJ whole genome shotgun (WGS) entry which is preliminary data.</text>
</comment>
<dbReference type="NCBIfam" id="NF010473">
    <property type="entry name" value="PRK13898.1"/>
    <property type="match status" value="1"/>
</dbReference>
<keyword evidence="3" id="KW-0067">ATP-binding</keyword>
<evidence type="ECO:0000256" key="4">
    <source>
        <dbReference type="ARBA" id="ARBA00023026"/>
    </source>
</evidence>
<dbReference type="RefSeq" id="WP_322498303.1">
    <property type="nucleotide sequence ID" value="NZ_JARGYU010000001.1"/>
</dbReference>
<evidence type="ECO:0000259" key="6">
    <source>
        <dbReference type="SMART" id="SM00382"/>
    </source>
</evidence>
<evidence type="ECO:0000256" key="2">
    <source>
        <dbReference type="ARBA" id="ARBA00022741"/>
    </source>
</evidence>
<dbReference type="InterPro" id="IPR003593">
    <property type="entry name" value="AAA+_ATPase"/>
</dbReference>
<dbReference type="SMART" id="SM00382">
    <property type="entry name" value="AAA"/>
    <property type="match status" value="1"/>
</dbReference>
<accession>A0AAE5AH99</accession>